<dbReference type="PANTHER" id="PTHR24384:SF189">
    <property type="entry name" value="C2H2-TYPE DOMAIN-CONTAINING PROTEIN-RELATED"/>
    <property type="match status" value="1"/>
</dbReference>
<evidence type="ECO:0000256" key="5">
    <source>
        <dbReference type="ARBA" id="ARBA00022833"/>
    </source>
</evidence>
<keyword evidence="4 10" id="KW-0863">Zinc-finger</keyword>
<comment type="subcellular location">
    <subcellularLocation>
        <location evidence="1">Nucleus</location>
    </subcellularLocation>
</comment>
<keyword evidence="7" id="KW-0238">DNA-binding</keyword>
<dbReference type="InterPro" id="IPR050752">
    <property type="entry name" value="C2H2-ZF_domain"/>
</dbReference>
<evidence type="ECO:0000256" key="9">
    <source>
        <dbReference type="ARBA" id="ARBA00023242"/>
    </source>
</evidence>
<dbReference type="OrthoDB" id="8922241at2759"/>
<feature type="domain" description="C2H2-type" evidence="12">
    <location>
        <begin position="29"/>
        <end position="56"/>
    </location>
</feature>
<evidence type="ECO:0000313" key="13">
    <source>
        <dbReference type="EMBL" id="RUS75716.1"/>
    </source>
</evidence>
<feature type="domain" description="C2H2-type" evidence="12">
    <location>
        <begin position="499"/>
        <end position="526"/>
    </location>
</feature>
<feature type="region of interest" description="Disordered" evidence="11">
    <location>
        <begin position="1111"/>
        <end position="1167"/>
    </location>
</feature>
<dbReference type="GO" id="GO:0005634">
    <property type="term" value="C:nucleus"/>
    <property type="evidence" value="ECO:0007669"/>
    <property type="project" value="UniProtKB-SubCell"/>
</dbReference>
<dbReference type="STRING" id="188477.A0A433T2D9"/>
<keyword evidence="5" id="KW-0862">Zinc</keyword>
<evidence type="ECO:0000256" key="11">
    <source>
        <dbReference type="SAM" id="MobiDB-lite"/>
    </source>
</evidence>
<dbReference type="AlphaFoldDB" id="A0A433T2D9"/>
<feature type="domain" description="C2H2-type" evidence="12">
    <location>
        <begin position="757"/>
        <end position="784"/>
    </location>
</feature>
<feature type="domain" description="C2H2-type" evidence="12">
    <location>
        <begin position="785"/>
        <end position="807"/>
    </location>
</feature>
<dbReference type="InterPro" id="IPR036236">
    <property type="entry name" value="Znf_C2H2_sf"/>
</dbReference>
<feature type="compositionally biased region" description="Basic and acidic residues" evidence="11">
    <location>
        <begin position="408"/>
        <end position="419"/>
    </location>
</feature>
<accession>A0A433T2D9</accession>
<evidence type="ECO:0000256" key="8">
    <source>
        <dbReference type="ARBA" id="ARBA00023163"/>
    </source>
</evidence>
<feature type="domain" description="C2H2-type" evidence="12">
    <location>
        <begin position="1014"/>
        <end position="1041"/>
    </location>
</feature>
<reference evidence="13 14" key="1">
    <citation type="submission" date="2019-01" db="EMBL/GenBank/DDBJ databases">
        <title>A draft genome assembly of the solar-powered sea slug Elysia chlorotica.</title>
        <authorList>
            <person name="Cai H."/>
            <person name="Li Q."/>
            <person name="Fang X."/>
            <person name="Li J."/>
            <person name="Curtis N.E."/>
            <person name="Altenburger A."/>
            <person name="Shibata T."/>
            <person name="Feng M."/>
            <person name="Maeda T."/>
            <person name="Schwartz J.A."/>
            <person name="Shigenobu S."/>
            <person name="Lundholm N."/>
            <person name="Nishiyama T."/>
            <person name="Yang H."/>
            <person name="Hasebe M."/>
            <person name="Li S."/>
            <person name="Pierce S.K."/>
            <person name="Wang J."/>
        </authorList>
    </citation>
    <scope>NUCLEOTIDE SEQUENCE [LARGE SCALE GENOMIC DNA]</scope>
    <source>
        <strain evidence="13">EC2010</strain>
        <tissue evidence="13">Whole organism of an adult</tissue>
    </source>
</reference>
<evidence type="ECO:0000256" key="10">
    <source>
        <dbReference type="PROSITE-ProRule" id="PRU00042"/>
    </source>
</evidence>
<feature type="domain" description="C2H2-type" evidence="12">
    <location>
        <begin position="901"/>
        <end position="928"/>
    </location>
</feature>
<dbReference type="FunFam" id="3.30.160.60:FF:000446">
    <property type="entry name" value="Zinc finger protein"/>
    <property type="match status" value="1"/>
</dbReference>
<feature type="domain" description="C2H2-type" evidence="12">
    <location>
        <begin position="274"/>
        <end position="301"/>
    </location>
</feature>
<dbReference type="Gene3D" id="3.30.160.60">
    <property type="entry name" value="Classic Zinc Finger"/>
    <property type="match status" value="10"/>
</dbReference>
<evidence type="ECO:0000256" key="7">
    <source>
        <dbReference type="ARBA" id="ARBA00023125"/>
    </source>
</evidence>
<dbReference type="PROSITE" id="PS00028">
    <property type="entry name" value="ZINC_FINGER_C2H2_1"/>
    <property type="match status" value="12"/>
</dbReference>
<dbReference type="GO" id="GO:0000981">
    <property type="term" value="F:DNA-binding transcription factor activity, RNA polymerase II-specific"/>
    <property type="evidence" value="ECO:0007669"/>
    <property type="project" value="TreeGrafter"/>
</dbReference>
<evidence type="ECO:0000256" key="1">
    <source>
        <dbReference type="ARBA" id="ARBA00004123"/>
    </source>
</evidence>
<dbReference type="InterPro" id="IPR013087">
    <property type="entry name" value="Znf_C2H2_type"/>
</dbReference>
<keyword evidence="14" id="KW-1185">Reference proteome</keyword>
<evidence type="ECO:0000256" key="3">
    <source>
        <dbReference type="ARBA" id="ARBA00022737"/>
    </source>
</evidence>
<feature type="domain" description="C2H2-type" evidence="12">
    <location>
        <begin position="811"/>
        <end position="839"/>
    </location>
</feature>
<keyword evidence="2" id="KW-0479">Metal-binding</keyword>
<organism evidence="13 14">
    <name type="scientific">Elysia chlorotica</name>
    <name type="common">Eastern emerald elysia</name>
    <name type="synonym">Sea slug</name>
    <dbReference type="NCBI Taxonomy" id="188477"/>
    <lineage>
        <taxon>Eukaryota</taxon>
        <taxon>Metazoa</taxon>
        <taxon>Spiralia</taxon>
        <taxon>Lophotrochozoa</taxon>
        <taxon>Mollusca</taxon>
        <taxon>Gastropoda</taxon>
        <taxon>Heterobranchia</taxon>
        <taxon>Euthyneura</taxon>
        <taxon>Panpulmonata</taxon>
        <taxon>Sacoglossa</taxon>
        <taxon>Placobranchoidea</taxon>
        <taxon>Plakobranchidae</taxon>
        <taxon>Elysia</taxon>
    </lineage>
</organism>
<feature type="compositionally biased region" description="Basic and acidic residues" evidence="11">
    <location>
        <begin position="428"/>
        <end position="441"/>
    </location>
</feature>
<evidence type="ECO:0000313" key="14">
    <source>
        <dbReference type="Proteomes" id="UP000271974"/>
    </source>
</evidence>
<dbReference type="PANTHER" id="PTHR24384">
    <property type="entry name" value="FINGER PUTATIVE TRANSCRIPTION FACTOR FAMILY-RELATED"/>
    <property type="match status" value="1"/>
</dbReference>
<evidence type="ECO:0000259" key="12">
    <source>
        <dbReference type="PROSITE" id="PS50157"/>
    </source>
</evidence>
<dbReference type="GO" id="GO:0008270">
    <property type="term" value="F:zinc ion binding"/>
    <property type="evidence" value="ECO:0007669"/>
    <property type="project" value="UniProtKB-KW"/>
</dbReference>
<sequence>MDQSITMMSEEESTEVGPNDIVIHLVNPYKCGICELEFLEKSVFKEHMFSHLEQIKQERPSSQIVMTVVLPPETPGGVTVTRDILQLGEDGSIKQVLQPPNNITLNQVQPLRELEEAGVIKLERPKPAISLLPSENFSERMPIIADAQNIVPQELVPAVNSATHSLIPGGRPVGVTGSSLGGQSLLKDTLVKSVGEPNEDAMNPANPAFIPNKDGTFSFAFKDSNEEMQHIQIIRSDGIKTEVLMELGSEKQDMVRPVRAMRMAGRMGGTNKNNECDICGKILSSSTNLLRHKMYHSAERPFVCEVCNKGFKDISNLKKHTLIHKRIFPCYLCKKSFLRKSQLEVHLRRHESRTTFVKTGDSSKEVTMRTFVDTDGSRVEEMSMAALGGQTFEYKNRIVRADTASLDDQSKDGMDESKDSISAVLDSSSHDSLLHTGEEPRQSQSADRPPEKMFTVTMDGLQETTMPVSSMNGEPSDLDQAEAGDIKFPPPPDDFVKVYQCGHCGKRTVQRGNMMRHLIHHLKDRPFACDECPKCFVDKGELFKHKKTHTKPYRCPQCNGAFAHNVQLVKHLQKECLGNLENLNYTVMEDGQTYKCDICGVEMKRLGNMIKHVGTHNIGSNGSAWSKGSALNRKAMATPKRTPGRPNAPYFYDSGRRAFFCGFCPKSFWKKANVQRHIEFHMKKGDQHKCPECDKSFPNAAAYQRHVLIHRKPFKCDLCHLAFSRKLFLDAHQRKHNCSEIPVETPDYAFSEDKSSFVCKHCNTTLPTKYRMMSHVKKHVSGRTFECLTCNKCFGTAHLLLKHKKVHKKVYVCKKCGQTFSRKFSLSIHLKRNHPQQPRFASEILPPPSQLELKVKDKVSAKHLCSYCGAPFARSVIKLNHEKKCREESKVVERLPDGAGFKCKICGRTATLKHNLMVHVRKHDGVQIIDLAGKIVVADGAEQDGTLSDLAMKFGRSVRGSAKRALKERKISAGGLESDDSTDNFALNDDETFDEELDLEETTDSRVKRTPGGYACVTCRRKFTDKDTLARHLESHESENTEQTDIIYTTTDDIEGESLSIAEGQSELKITNVKSIHGVTDQSPVSSNVDYENSDSTSEVKASAKRKFISKKLGSNSTPKSKKMKLDPGTPVVAIKRLEDSANLTPSPPRSGGRPARAQKIPSRFLE</sequence>
<evidence type="ECO:0000256" key="2">
    <source>
        <dbReference type="ARBA" id="ARBA00022723"/>
    </source>
</evidence>
<comment type="caution">
    <text evidence="13">The sequence shown here is derived from an EMBL/GenBank/DDBJ whole genome shotgun (WGS) entry which is preliminary data.</text>
</comment>
<keyword evidence="8" id="KW-0804">Transcription</keyword>
<feature type="domain" description="C2H2-type" evidence="12">
    <location>
        <begin position="688"/>
        <end position="710"/>
    </location>
</feature>
<keyword evidence="9" id="KW-0539">Nucleus</keyword>
<dbReference type="Proteomes" id="UP000271974">
    <property type="component" value="Unassembled WGS sequence"/>
</dbReference>
<dbReference type="FunFam" id="3.30.160.60:FF:001289">
    <property type="entry name" value="Zinc finger protein 574"/>
    <property type="match status" value="1"/>
</dbReference>
<feature type="region of interest" description="Disordered" evidence="11">
    <location>
        <begin position="405"/>
        <end position="451"/>
    </location>
</feature>
<keyword evidence="6" id="KW-0805">Transcription regulation</keyword>
<evidence type="ECO:0000256" key="4">
    <source>
        <dbReference type="ARBA" id="ARBA00022771"/>
    </source>
</evidence>
<proteinExistence type="predicted"/>
<feature type="domain" description="C2H2-type" evidence="12">
    <location>
        <begin position="328"/>
        <end position="355"/>
    </location>
</feature>
<gene>
    <name evidence="13" type="ORF">EGW08_016531</name>
</gene>
<dbReference type="PROSITE" id="PS50157">
    <property type="entry name" value="ZINC_FINGER_C2H2_2"/>
    <property type="match status" value="14"/>
</dbReference>
<feature type="domain" description="C2H2-type" evidence="12">
    <location>
        <begin position="659"/>
        <end position="686"/>
    </location>
</feature>
<keyword evidence="3" id="KW-0677">Repeat</keyword>
<protein>
    <recommendedName>
        <fullName evidence="12">C2H2-type domain-containing protein</fullName>
    </recommendedName>
</protein>
<dbReference type="SMART" id="SM00355">
    <property type="entry name" value="ZnF_C2H2"/>
    <property type="match status" value="16"/>
</dbReference>
<name>A0A433T2D9_ELYCH</name>
<dbReference type="EMBL" id="RQTK01000717">
    <property type="protein sequence ID" value="RUS75716.1"/>
    <property type="molecule type" value="Genomic_DNA"/>
</dbReference>
<feature type="domain" description="C2H2-type" evidence="12">
    <location>
        <begin position="527"/>
        <end position="554"/>
    </location>
</feature>
<evidence type="ECO:0000256" key="6">
    <source>
        <dbReference type="ARBA" id="ARBA00023015"/>
    </source>
</evidence>
<dbReference type="GO" id="GO:0000978">
    <property type="term" value="F:RNA polymerase II cis-regulatory region sequence-specific DNA binding"/>
    <property type="evidence" value="ECO:0007669"/>
    <property type="project" value="TreeGrafter"/>
</dbReference>
<dbReference type="Pfam" id="PF00096">
    <property type="entry name" value="zf-C2H2"/>
    <property type="match status" value="8"/>
</dbReference>
<feature type="domain" description="C2H2-type" evidence="12">
    <location>
        <begin position="714"/>
        <end position="741"/>
    </location>
</feature>
<dbReference type="SUPFAM" id="SSF57667">
    <property type="entry name" value="beta-beta-alpha zinc fingers"/>
    <property type="match status" value="7"/>
</dbReference>
<feature type="domain" description="C2H2-type" evidence="12">
    <location>
        <begin position="302"/>
        <end position="329"/>
    </location>
</feature>